<dbReference type="SUPFAM" id="SSF103473">
    <property type="entry name" value="MFS general substrate transporter"/>
    <property type="match status" value="1"/>
</dbReference>
<evidence type="ECO:0000313" key="8">
    <source>
        <dbReference type="Proteomes" id="UP000728032"/>
    </source>
</evidence>
<protein>
    <submittedName>
        <fullName evidence="7">Uncharacterized protein</fullName>
    </submittedName>
</protein>
<dbReference type="PANTHER" id="PTHR23506:SF26">
    <property type="entry name" value="MFS-TYPE TRANSPORTER SLC18B1"/>
    <property type="match status" value="1"/>
</dbReference>
<dbReference type="PANTHER" id="PTHR23506">
    <property type="entry name" value="GH10249P"/>
    <property type="match status" value="1"/>
</dbReference>
<feature type="transmembrane region" description="Helical" evidence="6">
    <location>
        <begin position="179"/>
        <end position="203"/>
    </location>
</feature>
<dbReference type="InterPro" id="IPR050930">
    <property type="entry name" value="MFS_Vesicular_Transporter"/>
</dbReference>
<keyword evidence="2" id="KW-0813">Transport</keyword>
<evidence type="ECO:0000256" key="4">
    <source>
        <dbReference type="ARBA" id="ARBA00022989"/>
    </source>
</evidence>
<keyword evidence="8" id="KW-1185">Reference proteome</keyword>
<dbReference type="OrthoDB" id="6430902at2759"/>
<dbReference type="EMBL" id="CAJPVJ010000470">
    <property type="protein sequence ID" value="CAG2162576.1"/>
    <property type="molecule type" value="Genomic_DNA"/>
</dbReference>
<keyword evidence="4 6" id="KW-1133">Transmembrane helix</keyword>
<dbReference type="Gene3D" id="1.20.1250.20">
    <property type="entry name" value="MFS general substrate transporter like domains"/>
    <property type="match status" value="1"/>
</dbReference>
<dbReference type="GO" id="GO:0022857">
    <property type="term" value="F:transmembrane transporter activity"/>
    <property type="evidence" value="ECO:0007669"/>
    <property type="project" value="TreeGrafter"/>
</dbReference>
<evidence type="ECO:0000256" key="5">
    <source>
        <dbReference type="ARBA" id="ARBA00023136"/>
    </source>
</evidence>
<sequence length="210" mass="22981">MSPLCESAKHGLEGHRCVIELPVRDGKPHNDRIDQVCHEGEDRPLLPTFSSTMAKTFTIMFLCLSMFSVGAGYSLLAPFFPTKAKSKNVSELWIGMDQSSVKTISVLSLLKNFGFTLCLSITINSALLIGFNEATLDLHLASIEKLAPSTKGAIFLVSGLTYTIVSQIFGYLGDKVKDCYPMCIFGCGSSVICFIVIGPLPFFSIKPYEY</sequence>
<feature type="transmembrane region" description="Helical" evidence="6">
    <location>
        <begin position="152"/>
        <end position="172"/>
    </location>
</feature>
<keyword evidence="3 6" id="KW-0812">Transmembrane</keyword>
<gene>
    <name evidence="7" type="ORF">ONB1V03_LOCUS2168</name>
</gene>
<comment type="subcellular location">
    <subcellularLocation>
        <location evidence="1">Membrane</location>
        <topology evidence="1">Multi-pass membrane protein</topology>
    </subcellularLocation>
</comment>
<feature type="transmembrane region" description="Helical" evidence="6">
    <location>
        <begin position="112"/>
        <end position="132"/>
    </location>
</feature>
<evidence type="ECO:0000256" key="6">
    <source>
        <dbReference type="SAM" id="Phobius"/>
    </source>
</evidence>
<evidence type="ECO:0000313" key="7">
    <source>
        <dbReference type="EMBL" id="CAD7639737.1"/>
    </source>
</evidence>
<evidence type="ECO:0000256" key="3">
    <source>
        <dbReference type="ARBA" id="ARBA00022692"/>
    </source>
</evidence>
<proteinExistence type="predicted"/>
<dbReference type="EMBL" id="OC915295">
    <property type="protein sequence ID" value="CAD7639737.1"/>
    <property type="molecule type" value="Genomic_DNA"/>
</dbReference>
<accession>A0A7R9QCM1</accession>
<dbReference type="Proteomes" id="UP000728032">
    <property type="component" value="Unassembled WGS sequence"/>
</dbReference>
<keyword evidence="5 6" id="KW-0472">Membrane</keyword>
<dbReference type="AlphaFoldDB" id="A0A7R9QCM1"/>
<evidence type="ECO:0000256" key="1">
    <source>
        <dbReference type="ARBA" id="ARBA00004141"/>
    </source>
</evidence>
<organism evidence="7">
    <name type="scientific">Oppiella nova</name>
    <dbReference type="NCBI Taxonomy" id="334625"/>
    <lineage>
        <taxon>Eukaryota</taxon>
        <taxon>Metazoa</taxon>
        <taxon>Ecdysozoa</taxon>
        <taxon>Arthropoda</taxon>
        <taxon>Chelicerata</taxon>
        <taxon>Arachnida</taxon>
        <taxon>Acari</taxon>
        <taxon>Acariformes</taxon>
        <taxon>Sarcoptiformes</taxon>
        <taxon>Oribatida</taxon>
        <taxon>Brachypylina</taxon>
        <taxon>Oppioidea</taxon>
        <taxon>Oppiidae</taxon>
        <taxon>Oppiella</taxon>
    </lineage>
</organism>
<name>A0A7R9QCM1_9ACAR</name>
<reference evidence="7" key="1">
    <citation type="submission" date="2020-11" db="EMBL/GenBank/DDBJ databases">
        <authorList>
            <person name="Tran Van P."/>
        </authorList>
    </citation>
    <scope>NUCLEOTIDE SEQUENCE</scope>
</reference>
<evidence type="ECO:0000256" key="2">
    <source>
        <dbReference type="ARBA" id="ARBA00022448"/>
    </source>
</evidence>
<dbReference type="InterPro" id="IPR036259">
    <property type="entry name" value="MFS_trans_sf"/>
</dbReference>
<feature type="transmembrane region" description="Helical" evidence="6">
    <location>
        <begin position="57"/>
        <end position="80"/>
    </location>
</feature>
<dbReference type="GO" id="GO:0016020">
    <property type="term" value="C:membrane"/>
    <property type="evidence" value="ECO:0007669"/>
    <property type="project" value="UniProtKB-SubCell"/>
</dbReference>